<organism evidence="1 2">
    <name type="scientific">Rhodococcus oxybenzonivorans</name>
    <dbReference type="NCBI Taxonomy" id="1990687"/>
    <lineage>
        <taxon>Bacteria</taxon>
        <taxon>Bacillati</taxon>
        <taxon>Actinomycetota</taxon>
        <taxon>Actinomycetes</taxon>
        <taxon>Mycobacteriales</taxon>
        <taxon>Nocardiaceae</taxon>
        <taxon>Rhodococcus</taxon>
    </lineage>
</organism>
<sequence length="87" mass="10037">MTNDVYEPVSFENKWRHWGGAPDEDIFVTFGISPLQYYDRLDRLLHNPRQLGILGFSPQVVNQLREICKIKLASHKNPRTGHSTSTV</sequence>
<gene>
    <name evidence="1" type="ORF">R4315_08980</name>
</gene>
<protein>
    <submittedName>
        <fullName evidence="1">DUF3263 domain-containing protein</fullName>
    </submittedName>
</protein>
<dbReference type="Pfam" id="PF11662">
    <property type="entry name" value="DUF3263"/>
    <property type="match status" value="1"/>
</dbReference>
<dbReference type="RefSeq" id="WP_317744318.1">
    <property type="nucleotide sequence ID" value="NZ_JAWLUP010000014.1"/>
</dbReference>
<evidence type="ECO:0000313" key="2">
    <source>
        <dbReference type="Proteomes" id="UP001185863"/>
    </source>
</evidence>
<name>A0AAE4UXQ3_9NOCA</name>
<accession>A0AAE4UXQ3</accession>
<evidence type="ECO:0000313" key="1">
    <source>
        <dbReference type="EMBL" id="MDV7264677.1"/>
    </source>
</evidence>
<dbReference type="Proteomes" id="UP001185863">
    <property type="component" value="Unassembled WGS sequence"/>
</dbReference>
<reference evidence="1" key="1">
    <citation type="submission" date="2023-10" db="EMBL/GenBank/DDBJ databases">
        <title>Development of a sustainable strategy for remediation of hydrocarbon-contaminated territories based on the waste exchange concept.</title>
        <authorList>
            <person name="Krivoruchko A."/>
        </authorList>
    </citation>
    <scope>NUCLEOTIDE SEQUENCE</scope>
    <source>
        <strain evidence="1">IEGM 68</strain>
    </source>
</reference>
<proteinExistence type="predicted"/>
<comment type="caution">
    <text evidence="1">The sequence shown here is derived from an EMBL/GenBank/DDBJ whole genome shotgun (WGS) entry which is preliminary data.</text>
</comment>
<dbReference type="AlphaFoldDB" id="A0AAE4UXQ3"/>
<dbReference type="InterPro" id="IPR021678">
    <property type="entry name" value="DUF3263"/>
</dbReference>
<dbReference type="EMBL" id="JAWLUP010000014">
    <property type="protein sequence ID" value="MDV7264677.1"/>
    <property type="molecule type" value="Genomic_DNA"/>
</dbReference>